<sequence length="413" mass="44720">MIAALTKQDPIGTLGGGSLTLRRPGSVAVQSPQIAALLEDPAGLPDWWLRVTETGGPLVEPWRDDSRLVTFLWRGSARSTRVWWGLDVPLERMPGNDLWYATRVMPSDLHTVYCLVHDGAEELPRDASGRGKSHVDATNPARYRFVPDPHDPDDHDAWVSVLALPDAPPEPWLAPRPGVSPGTLTPERLDPLGREVVVYKPAGVPTAGLPVLVVFDGWVAREVQRIPTILDNLIAAGEIPPLVALFVTSLTADRDEELSPASAIREFVTGELLPWARTTLGAGLDARANMIAGASRGGLTAAYIGLTAPDSFGAVISQSGSFWWPSEAPGQLVREVAQRPVADVRFYMDVGIFETYPAPGGVPSQVDMNRAMRDALRKRGYSVAYAEYSGGHDYVNWRRTFADGLIAVAGVRA</sequence>
<dbReference type="SUPFAM" id="SSF53474">
    <property type="entry name" value="alpha/beta-Hydrolases"/>
    <property type="match status" value="1"/>
</dbReference>
<dbReference type="Gene3D" id="3.40.50.1820">
    <property type="entry name" value="alpha/beta hydrolase"/>
    <property type="match status" value="1"/>
</dbReference>
<protein>
    <submittedName>
        <fullName evidence="6">DUF3327 domain-containing protein</fullName>
    </submittedName>
</protein>
<evidence type="ECO:0000259" key="5">
    <source>
        <dbReference type="Pfam" id="PF11806"/>
    </source>
</evidence>
<dbReference type="InterPro" id="IPR013783">
    <property type="entry name" value="Ig-like_fold"/>
</dbReference>
<accession>A0ABS2ABB9</accession>
<reference evidence="6 7" key="1">
    <citation type="submission" date="2021-01" db="EMBL/GenBank/DDBJ databases">
        <title>Actinoplanes sp. nov. LDG1-06 isolated from lichen.</title>
        <authorList>
            <person name="Saeng-In P."/>
            <person name="Phongsopitanun W."/>
            <person name="Kanchanasin P."/>
            <person name="Yuki M."/>
            <person name="Kudo T."/>
            <person name="Ohkuma M."/>
            <person name="Tanasupawat S."/>
        </authorList>
    </citation>
    <scope>NUCLEOTIDE SEQUENCE [LARGE SCALE GENOMIC DNA]</scope>
    <source>
        <strain evidence="6 7">LDG1-06</strain>
    </source>
</reference>
<dbReference type="InterPro" id="IPR029058">
    <property type="entry name" value="AB_hydrolase_fold"/>
</dbReference>
<dbReference type="InterPro" id="IPR000801">
    <property type="entry name" value="Esterase-like"/>
</dbReference>
<dbReference type="EMBL" id="JAENHP010000003">
    <property type="protein sequence ID" value="MBM2616594.1"/>
    <property type="molecule type" value="Genomic_DNA"/>
</dbReference>
<comment type="subcellular location">
    <subcellularLocation>
        <location evidence="1">Cytoplasm</location>
    </subcellularLocation>
</comment>
<feature type="domain" description="Enterochelin esterase N-terminal" evidence="5">
    <location>
        <begin position="69"/>
        <end position="172"/>
    </location>
</feature>
<dbReference type="InterPro" id="IPR014756">
    <property type="entry name" value="Ig_E-set"/>
</dbReference>
<comment type="similarity">
    <text evidence="4">Belongs to the Fes family.</text>
</comment>
<dbReference type="Gene3D" id="2.60.40.10">
    <property type="entry name" value="Immunoglobulins"/>
    <property type="match status" value="1"/>
</dbReference>
<keyword evidence="3" id="KW-0378">Hydrolase</keyword>
<dbReference type="Pfam" id="PF11806">
    <property type="entry name" value="Enterochelin_N"/>
    <property type="match status" value="1"/>
</dbReference>
<dbReference type="Pfam" id="PF00756">
    <property type="entry name" value="Esterase"/>
    <property type="match status" value="1"/>
</dbReference>
<dbReference type="Proteomes" id="UP000632138">
    <property type="component" value="Unassembled WGS sequence"/>
</dbReference>
<dbReference type="InterPro" id="IPR050583">
    <property type="entry name" value="Mycobacterial_A85_antigen"/>
</dbReference>
<evidence type="ECO:0000256" key="2">
    <source>
        <dbReference type="ARBA" id="ARBA00022490"/>
    </source>
</evidence>
<keyword evidence="7" id="KW-1185">Reference proteome</keyword>
<proteinExistence type="inferred from homology"/>
<dbReference type="PANTHER" id="PTHR48098:SF3">
    <property type="entry name" value="IRON(III) ENTEROBACTIN ESTERASE"/>
    <property type="match status" value="1"/>
</dbReference>
<dbReference type="InterPro" id="IPR021764">
    <property type="entry name" value="Enterochelin_esterase_N"/>
</dbReference>
<evidence type="ECO:0000256" key="1">
    <source>
        <dbReference type="ARBA" id="ARBA00004496"/>
    </source>
</evidence>
<organism evidence="6 7">
    <name type="scientific">Paractinoplanes ovalisporus</name>
    <dbReference type="NCBI Taxonomy" id="2810368"/>
    <lineage>
        <taxon>Bacteria</taxon>
        <taxon>Bacillati</taxon>
        <taxon>Actinomycetota</taxon>
        <taxon>Actinomycetes</taxon>
        <taxon>Micromonosporales</taxon>
        <taxon>Micromonosporaceae</taxon>
        <taxon>Paractinoplanes</taxon>
    </lineage>
</organism>
<evidence type="ECO:0000313" key="7">
    <source>
        <dbReference type="Proteomes" id="UP000632138"/>
    </source>
</evidence>
<keyword evidence="2" id="KW-0963">Cytoplasm</keyword>
<evidence type="ECO:0000256" key="3">
    <source>
        <dbReference type="ARBA" id="ARBA00022801"/>
    </source>
</evidence>
<dbReference type="SUPFAM" id="SSF81296">
    <property type="entry name" value="E set domains"/>
    <property type="match status" value="1"/>
</dbReference>
<evidence type="ECO:0000256" key="4">
    <source>
        <dbReference type="ARBA" id="ARBA00024201"/>
    </source>
</evidence>
<name>A0ABS2ABB9_9ACTN</name>
<dbReference type="PANTHER" id="PTHR48098">
    <property type="entry name" value="ENTEROCHELIN ESTERASE-RELATED"/>
    <property type="match status" value="1"/>
</dbReference>
<evidence type="ECO:0000313" key="6">
    <source>
        <dbReference type="EMBL" id="MBM2616594.1"/>
    </source>
</evidence>
<gene>
    <name evidence="6" type="ORF">JIG36_13600</name>
</gene>
<comment type="caution">
    <text evidence="6">The sequence shown here is derived from an EMBL/GenBank/DDBJ whole genome shotgun (WGS) entry which is preliminary data.</text>
</comment>